<dbReference type="RefSeq" id="WP_200243122.1">
    <property type="nucleotide sequence ID" value="NZ_JAENHK010000001.1"/>
</dbReference>
<sequence length="120" mass="13745">MKNLSSFYFIGLALVNLIMDSVNGNFVFFDIIFVILAGLPLLINKKWMYQLFGGLMSFISVYIIFAVFVSTVKDAQNKELQPLWTYGMGYVLSLLTLVFSLLMTGIVKWSRRKNIILRSN</sequence>
<keyword evidence="1" id="KW-0472">Membrane</keyword>
<organism evidence="2 3">
    <name type="scientific">Chryseobacterium paridis</name>
    <dbReference type="NCBI Taxonomy" id="2800328"/>
    <lineage>
        <taxon>Bacteria</taxon>
        <taxon>Pseudomonadati</taxon>
        <taxon>Bacteroidota</taxon>
        <taxon>Flavobacteriia</taxon>
        <taxon>Flavobacteriales</taxon>
        <taxon>Weeksellaceae</taxon>
        <taxon>Chryseobacterium group</taxon>
        <taxon>Chryseobacterium</taxon>
    </lineage>
</organism>
<evidence type="ECO:0008006" key="4">
    <source>
        <dbReference type="Google" id="ProtNLM"/>
    </source>
</evidence>
<protein>
    <recommendedName>
        <fullName evidence="4">Permease</fullName>
    </recommendedName>
</protein>
<dbReference type="EMBL" id="JAENHK010000001">
    <property type="protein sequence ID" value="MBK1894928.1"/>
    <property type="molecule type" value="Genomic_DNA"/>
</dbReference>
<feature type="transmembrane region" description="Helical" evidence="1">
    <location>
        <begin position="6"/>
        <end position="39"/>
    </location>
</feature>
<evidence type="ECO:0000256" key="1">
    <source>
        <dbReference type="SAM" id="Phobius"/>
    </source>
</evidence>
<dbReference type="Proteomes" id="UP000628669">
    <property type="component" value="Unassembled WGS sequence"/>
</dbReference>
<keyword evidence="1" id="KW-0812">Transmembrane</keyword>
<proteinExistence type="predicted"/>
<gene>
    <name evidence="2" type="ORF">JHL15_04075</name>
</gene>
<keyword evidence="3" id="KW-1185">Reference proteome</keyword>
<reference evidence="3" key="1">
    <citation type="submission" date="2021-01" db="EMBL/GenBank/DDBJ databases">
        <title>Genome public.</title>
        <authorList>
            <person name="Liu C."/>
            <person name="Sun Q."/>
        </authorList>
    </citation>
    <scope>NUCLEOTIDE SEQUENCE [LARGE SCALE GENOMIC DNA]</scope>
    <source>
        <strain evidence="3">YIM B02567</strain>
    </source>
</reference>
<evidence type="ECO:0000313" key="3">
    <source>
        <dbReference type="Proteomes" id="UP000628669"/>
    </source>
</evidence>
<keyword evidence="1" id="KW-1133">Transmembrane helix</keyword>
<evidence type="ECO:0000313" key="2">
    <source>
        <dbReference type="EMBL" id="MBK1894928.1"/>
    </source>
</evidence>
<comment type="caution">
    <text evidence="2">The sequence shown here is derived from an EMBL/GenBank/DDBJ whole genome shotgun (WGS) entry which is preliminary data.</text>
</comment>
<name>A0ABS1FRA9_9FLAO</name>
<accession>A0ABS1FRA9</accession>
<feature type="transmembrane region" description="Helical" evidence="1">
    <location>
        <begin position="51"/>
        <end position="71"/>
    </location>
</feature>
<feature type="transmembrane region" description="Helical" evidence="1">
    <location>
        <begin position="83"/>
        <end position="107"/>
    </location>
</feature>